<reference evidence="1" key="1">
    <citation type="submission" date="2021-01" db="EMBL/GenBank/DDBJ databases">
        <authorList>
            <person name="Corre E."/>
            <person name="Pelletier E."/>
            <person name="Niang G."/>
            <person name="Scheremetjew M."/>
            <person name="Finn R."/>
            <person name="Kale V."/>
            <person name="Holt S."/>
            <person name="Cochrane G."/>
            <person name="Meng A."/>
            <person name="Brown T."/>
            <person name="Cohen L."/>
        </authorList>
    </citation>
    <scope>NUCLEOTIDE SEQUENCE</scope>
    <source>
        <strain evidence="1">SPMC142</strain>
    </source>
</reference>
<dbReference type="AlphaFoldDB" id="A0A7S3VVC3"/>
<organism evidence="1">
    <name type="scientific">Strombidinopsis acuminata</name>
    <dbReference type="NCBI Taxonomy" id="141414"/>
    <lineage>
        <taxon>Eukaryota</taxon>
        <taxon>Sar</taxon>
        <taxon>Alveolata</taxon>
        <taxon>Ciliophora</taxon>
        <taxon>Intramacronucleata</taxon>
        <taxon>Spirotrichea</taxon>
        <taxon>Choreotrichia</taxon>
        <taxon>Choreotrichida</taxon>
        <taxon>Strombidinopsidae</taxon>
        <taxon>Strombidinopsis</taxon>
    </lineage>
</organism>
<gene>
    <name evidence="1" type="ORF">SACU0126_LOCUS833</name>
</gene>
<name>A0A7S3VVC3_9SPIT</name>
<proteinExistence type="predicted"/>
<dbReference type="EMBL" id="HBIQ01002124">
    <property type="protein sequence ID" value="CAE0519477.1"/>
    <property type="molecule type" value="Transcribed_RNA"/>
</dbReference>
<protein>
    <submittedName>
        <fullName evidence="1">Uncharacterized protein</fullName>
    </submittedName>
</protein>
<accession>A0A7S3VVC3</accession>
<evidence type="ECO:0000313" key="1">
    <source>
        <dbReference type="EMBL" id="CAE0519477.1"/>
    </source>
</evidence>
<sequence length="113" mass="12737">MRNATWDEAACIQVPTTFVPTPLTLATALVAPSLPKYIEHHKKVGLRRVARKPIVLPQKSEKLGRRPVVPQGPRVDPLVLTHVFKQKFALTRALQIFTDVEVKDAQRRHFGVV</sequence>